<name>A0ABW2ILL0_9PROT</name>
<evidence type="ECO:0000313" key="3">
    <source>
        <dbReference type="EMBL" id="MFC7291889.1"/>
    </source>
</evidence>
<feature type="domain" description="DUF2383" evidence="2">
    <location>
        <begin position="87"/>
        <end position="196"/>
    </location>
</feature>
<dbReference type="InterPro" id="IPR019052">
    <property type="entry name" value="DUF2383"/>
</dbReference>
<sequence length="227" mass="24518">MLKSILATSTASVLALSACAVSPADTSTANAPPAPVMNNEQTIGQPADTLMSDNTGGLHGTDDMYVLPGDKVQVDYKEKLADAREEEVEMLNDVTSIFIDAEALYGDASKLPDNDDQVRMIITEIAQERAAQRADLQAYVNELGGEPDSMGEALGAGHRAFTQMRTAFSNDSAVALEEVLRGERYIVDEIGKVLQKGDNLSGVSIEKLNMIRANVMEDIREIETYMS</sequence>
<proteinExistence type="predicted"/>
<keyword evidence="1" id="KW-0732">Signal</keyword>
<gene>
    <name evidence="3" type="ORF">ACFQS8_09705</name>
</gene>
<dbReference type="CDD" id="cd00657">
    <property type="entry name" value="Ferritin_like"/>
    <property type="match status" value="1"/>
</dbReference>
<reference evidence="4" key="1">
    <citation type="journal article" date="2019" name="Int. J. Syst. Evol. Microbiol.">
        <title>The Global Catalogue of Microorganisms (GCM) 10K type strain sequencing project: providing services to taxonomists for standard genome sequencing and annotation.</title>
        <authorList>
            <consortium name="The Broad Institute Genomics Platform"/>
            <consortium name="The Broad Institute Genome Sequencing Center for Infectious Disease"/>
            <person name="Wu L."/>
            <person name="Ma J."/>
        </authorList>
    </citation>
    <scope>NUCLEOTIDE SEQUENCE [LARGE SCALE GENOMIC DNA]</scope>
    <source>
        <strain evidence="4">CCUG 51308</strain>
    </source>
</reference>
<dbReference type="EMBL" id="JBHTBR010000005">
    <property type="protein sequence ID" value="MFC7291889.1"/>
    <property type="molecule type" value="Genomic_DNA"/>
</dbReference>
<protein>
    <submittedName>
        <fullName evidence="3">PA2169 family four-helix-bundle protein</fullName>
    </submittedName>
</protein>
<feature type="signal peptide" evidence="1">
    <location>
        <begin position="1"/>
        <end position="20"/>
    </location>
</feature>
<dbReference type="RefSeq" id="WP_382167127.1">
    <property type="nucleotide sequence ID" value="NZ_JBHTBR010000005.1"/>
</dbReference>
<dbReference type="InterPro" id="IPR012347">
    <property type="entry name" value="Ferritin-like"/>
</dbReference>
<evidence type="ECO:0000256" key="1">
    <source>
        <dbReference type="SAM" id="SignalP"/>
    </source>
</evidence>
<dbReference type="Gene3D" id="1.20.1260.10">
    <property type="match status" value="1"/>
</dbReference>
<dbReference type="NCBIfam" id="TIGR02284">
    <property type="entry name" value="PA2169 family four-helix-bundle protein"/>
    <property type="match status" value="1"/>
</dbReference>
<dbReference type="Proteomes" id="UP001596492">
    <property type="component" value="Unassembled WGS sequence"/>
</dbReference>
<keyword evidence="4" id="KW-1185">Reference proteome</keyword>
<organism evidence="3 4">
    <name type="scientific">Hirschia litorea</name>
    <dbReference type="NCBI Taxonomy" id="1199156"/>
    <lineage>
        <taxon>Bacteria</taxon>
        <taxon>Pseudomonadati</taxon>
        <taxon>Pseudomonadota</taxon>
        <taxon>Alphaproteobacteria</taxon>
        <taxon>Hyphomonadales</taxon>
        <taxon>Hyphomonadaceae</taxon>
        <taxon>Hirschia</taxon>
    </lineage>
</organism>
<dbReference type="Pfam" id="PF09537">
    <property type="entry name" value="DUF2383"/>
    <property type="match status" value="1"/>
</dbReference>
<evidence type="ECO:0000259" key="2">
    <source>
        <dbReference type="Pfam" id="PF09537"/>
    </source>
</evidence>
<feature type="chain" id="PRO_5047461897" evidence="1">
    <location>
        <begin position="21"/>
        <end position="227"/>
    </location>
</feature>
<comment type="caution">
    <text evidence="3">The sequence shown here is derived from an EMBL/GenBank/DDBJ whole genome shotgun (WGS) entry which is preliminary data.</text>
</comment>
<accession>A0ABW2ILL0</accession>
<dbReference type="InterPro" id="IPR011971">
    <property type="entry name" value="CHP02284"/>
</dbReference>
<dbReference type="PROSITE" id="PS51257">
    <property type="entry name" value="PROKAR_LIPOPROTEIN"/>
    <property type="match status" value="1"/>
</dbReference>
<evidence type="ECO:0000313" key="4">
    <source>
        <dbReference type="Proteomes" id="UP001596492"/>
    </source>
</evidence>